<accession>A0A4P6UJ33</accession>
<dbReference type="GO" id="GO:0016740">
    <property type="term" value="F:transferase activity"/>
    <property type="evidence" value="ECO:0007669"/>
    <property type="project" value="UniProtKB-KW"/>
</dbReference>
<dbReference type="InterPro" id="IPR029044">
    <property type="entry name" value="Nucleotide-diphossugar_trans"/>
</dbReference>
<protein>
    <submittedName>
        <fullName evidence="2">Glycosyltransferase</fullName>
    </submittedName>
</protein>
<evidence type="ECO:0000313" key="2">
    <source>
        <dbReference type="EMBL" id="QBK04424.1"/>
    </source>
</evidence>
<dbReference type="Pfam" id="PF00535">
    <property type="entry name" value="Glycos_transf_2"/>
    <property type="match status" value="1"/>
</dbReference>
<feature type="domain" description="Glycosyltransferase 2-like" evidence="1">
    <location>
        <begin position="9"/>
        <end position="136"/>
    </location>
</feature>
<dbReference type="PANTHER" id="PTHR43685:SF2">
    <property type="entry name" value="GLYCOSYLTRANSFERASE 2-LIKE DOMAIN-CONTAINING PROTEIN"/>
    <property type="match status" value="1"/>
</dbReference>
<dbReference type="InterPro" id="IPR050834">
    <property type="entry name" value="Glycosyltransf_2"/>
</dbReference>
<keyword evidence="2" id="KW-0808">Transferase</keyword>
<dbReference type="Proteomes" id="UP000292939">
    <property type="component" value="Chromosome"/>
</dbReference>
<dbReference type="KEGG" id="hgr:DW355_06130"/>
<proteinExistence type="predicted"/>
<name>A0A4P6UJ33_9BURK</name>
<organism evidence="2 3">
    <name type="scientific">Hylemonella gracilis</name>
    <dbReference type="NCBI Taxonomy" id="80880"/>
    <lineage>
        <taxon>Bacteria</taxon>
        <taxon>Pseudomonadati</taxon>
        <taxon>Pseudomonadota</taxon>
        <taxon>Betaproteobacteria</taxon>
        <taxon>Burkholderiales</taxon>
        <taxon>Comamonadaceae</taxon>
        <taxon>Hylemonella</taxon>
    </lineage>
</organism>
<dbReference type="OrthoDB" id="433681at2"/>
<dbReference type="EMBL" id="CP031395">
    <property type="protein sequence ID" value="QBK04424.1"/>
    <property type="molecule type" value="Genomic_DNA"/>
</dbReference>
<dbReference type="SUPFAM" id="SSF53448">
    <property type="entry name" value="Nucleotide-diphospho-sugar transferases"/>
    <property type="match status" value="1"/>
</dbReference>
<evidence type="ECO:0000313" key="3">
    <source>
        <dbReference type="Proteomes" id="UP000292939"/>
    </source>
</evidence>
<dbReference type="CDD" id="cd06433">
    <property type="entry name" value="GT_2_WfgS_like"/>
    <property type="match status" value="1"/>
</dbReference>
<reference evidence="2 3" key="1">
    <citation type="submission" date="2018-07" db="EMBL/GenBank/DDBJ databases">
        <title>Exploring interactions and the metabolic potential of the ultra-small soil bacteria Hylemonella gracilis.</title>
        <authorList>
            <person name="Tyc O."/>
            <person name="Kulkarni P."/>
            <person name="Gawehns F."/>
            <person name="Hundscheid M."/>
            <person name="Zweers H."/>
            <person name="Garbeva P."/>
        </authorList>
    </citation>
    <scope>NUCLEOTIDE SEQUENCE [LARGE SCALE GENOMIC DNA]</scope>
    <source>
        <strain evidence="2 3">NS1</strain>
    </source>
</reference>
<dbReference type="InterPro" id="IPR001173">
    <property type="entry name" value="Glyco_trans_2-like"/>
</dbReference>
<dbReference type="PANTHER" id="PTHR43685">
    <property type="entry name" value="GLYCOSYLTRANSFERASE"/>
    <property type="match status" value="1"/>
</dbReference>
<gene>
    <name evidence="2" type="ORF">DW355_06130</name>
</gene>
<dbReference type="RefSeq" id="WP_131278503.1">
    <property type="nucleotide sequence ID" value="NZ_CP031395.1"/>
</dbReference>
<sequence>MSIAEPTITVITVCYNSAATIAETLRSVASQTWRAIEHIVIDGGSTDGTQALVHRHGRPGIVLVSESDDGIYDAMNKGLRLASGDWVGFLNADDVLADPCVLTEMVVSAQKTKADIVYGDLEYVVRANAQRVIRRWQSGVFIPAQLRRGWMPPHPTFYVRRFLVQRIGGFDPRFRIAADYDFMLRYLSAPDVKVVYLPRLMVQMKTGGVSGNGSLRAILQRNFESYKVLRKNRLGGLGALIWKNARKLPQLFR</sequence>
<evidence type="ECO:0000259" key="1">
    <source>
        <dbReference type="Pfam" id="PF00535"/>
    </source>
</evidence>
<dbReference type="Gene3D" id="3.90.550.10">
    <property type="entry name" value="Spore Coat Polysaccharide Biosynthesis Protein SpsA, Chain A"/>
    <property type="match status" value="1"/>
</dbReference>
<dbReference type="AlphaFoldDB" id="A0A4P6UJ33"/>